<proteinExistence type="predicted"/>
<protein>
    <submittedName>
        <fullName evidence="1">Uncharacterized protein</fullName>
    </submittedName>
</protein>
<dbReference type="AlphaFoldDB" id="A0A1M5VHD2"/>
<name>A0A1M5VHD2_9BACT</name>
<evidence type="ECO:0000313" key="1">
    <source>
        <dbReference type="EMBL" id="SHH74620.1"/>
    </source>
</evidence>
<evidence type="ECO:0000313" key="2">
    <source>
        <dbReference type="Proteomes" id="UP000184139"/>
    </source>
</evidence>
<dbReference type="Proteomes" id="UP000184139">
    <property type="component" value="Unassembled WGS sequence"/>
</dbReference>
<dbReference type="RefSeq" id="WP_167369257.1">
    <property type="nucleotide sequence ID" value="NZ_FQXS01000008.1"/>
</dbReference>
<reference evidence="1 2" key="1">
    <citation type="submission" date="2016-11" db="EMBL/GenBank/DDBJ databases">
        <authorList>
            <person name="Jaros S."/>
            <person name="Januszkiewicz K."/>
            <person name="Wedrychowicz H."/>
        </authorList>
    </citation>
    <scope>NUCLEOTIDE SEQUENCE [LARGE SCALE GENOMIC DNA]</scope>
    <source>
        <strain evidence="1 2">DSM 9705</strain>
    </source>
</reference>
<gene>
    <name evidence="1" type="ORF">SAMN02745124_01693</name>
</gene>
<dbReference type="STRING" id="1121409.SAMN02745124_01693"/>
<accession>A0A1M5VHD2</accession>
<dbReference type="EMBL" id="FQXS01000008">
    <property type="protein sequence ID" value="SHH74620.1"/>
    <property type="molecule type" value="Genomic_DNA"/>
</dbReference>
<organism evidence="1 2">
    <name type="scientific">Desulfofustis glycolicus DSM 9705</name>
    <dbReference type="NCBI Taxonomy" id="1121409"/>
    <lineage>
        <taxon>Bacteria</taxon>
        <taxon>Pseudomonadati</taxon>
        <taxon>Thermodesulfobacteriota</taxon>
        <taxon>Desulfobulbia</taxon>
        <taxon>Desulfobulbales</taxon>
        <taxon>Desulfocapsaceae</taxon>
        <taxon>Desulfofustis</taxon>
    </lineage>
</organism>
<sequence length="51" mass="5851">MGIDASVRKNWIEIQKKHTVPVNAIGVKIKDSDSKTLKIWKDEGIDKFIKK</sequence>
<keyword evidence="2" id="KW-1185">Reference proteome</keyword>